<name>A0A1J9QLD3_9EURO</name>
<comment type="caution">
    <text evidence="1">The sequence shown here is derived from an EMBL/GenBank/DDBJ whole genome shotgun (WGS) entry which is preliminary data.</text>
</comment>
<protein>
    <recommendedName>
        <fullName evidence="3">Metallo-beta-lactamase domain-containing protein</fullName>
    </recommendedName>
</protein>
<dbReference type="Gene3D" id="3.60.15.10">
    <property type="entry name" value="Ribonuclease Z/Hydroxyacylglutathione hydrolase-like"/>
    <property type="match status" value="1"/>
</dbReference>
<dbReference type="PANTHER" id="PTHR33835:SF1">
    <property type="entry name" value="METALLO-BETA-LACTAMASE DOMAIN-CONTAINING PROTEIN"/>
    <property type="match status" value="1"/>
</dbReference>
<dbReference type="VEuPathDB" id="FungiDB:AJ78_03162"/>
<dbReference type="STRING" id="1447872.A0A1J9QLD3"/>
<evidence type="ECO:0000313" key="2">
    <source>
        <dbReference type="Proteomes" id="UP000182235"/>
    </source>
</evidence>
<evidence type="ECO:0008006" key="3">
    <source>
        <dbReference type="Google" id="ProtNLM"/>
    </source>
</evidence>
<accession>A0A1J9QLD3</accession>
<dbReference type="PANTHER" id="PTHR33835">
    <property type="entry name" value="YALI0C07656P"/>
    <property type="match status" value="1"/>
</dbReference>
<dbReference type="OrthoDB" id="421671at2759"/>
<evidence type="ECO:0000313" key="1">
    <source>
        <dbReference type="EMBL" id="OJD16692.1"/>
    </source>
</evidence>
<dbReference type="InterPro" id="IPR025638">
    <property type="entry name" value="DUF4336"/>
</dbReference>
<dbReference type="InterPro" id="IPR036866">
    <property type="entry name" value="RibonucZ/Hydroxyglut_hydro"/>
</dbReference>
<reference evidence="1 2" key="1">
    <citation type="submission" date="2015-07" db="EMBL/GenBank/DDBJ databases">
        <title>Emmonsia species relationships and genome sequence.</title>
        <authorList>
            <consortium name="The Broad Institute Genomics Platform"/>
            <person name="Cuomo C.A."/>
            <person name="Munoz J.F."/>
            <person name="Imamovic A."/>
            <person name="Priest M.E."/>
            <person name="Young S."/>
            <person name="Clay O.K."/>
            <person name="McEwen J.G."/>
        </authorList>
    </citation>
    <scope>NUCLEOTIDE SEQUENCE [LARGE SCALE GENOMIC DNA]</scope>
    <source>
        <strain evidence="1 2">UAMH 9510</strain>
    </source>
</reference>
<dbReference type="SUPFAM" id="SSF56281">
    <property type="entry name" value="Metallo-hydrolase/oxidoreductase"/>
    <property type="match status" value="1"/>
</dbReference>
<dbReference type="AlphaFoldDB" id="A0A1J9QLD3"/>
<dbReference type="EMBL" id="LGRN01000096">
    <property type="protein sequence ID" value="OJD16692.1"/>
    <property type="molecule type" value="Genomic_DNA"/>
</dbReference>
<gene>
    <name evidence="1" type="ORF">AJ78_03162</name>
</gene>
<keyword evidence="2" id="KW-1185">Reference proteome</keyword>
<proteinExistence type="predicted"/>
<sequence length="274" mass="30769">MTSKLVPPHPEDVMVVRKVQSDIVTLNVPFYRFGYAKVGGRCTIVRLQSGPLVVFSPVALTPDARDAVNSLGGNVKYIIAPDMEHHIFLTPWKEAYPNARIIAPEGLKEKREKNPETRGVEIDHIFTAANRRSLKISDEFHADFDVEYVNSHPSREIVLLHKPSKSLIEADLLFNLPATEQFSKSRESATEGIVTKIFSTFQTTKPPAMGQKRLIWYVLSAKDRNGFAQSAATIEGWNFNRIIPCHGDVIESGGKEIFRNLFGWNLEAAKKHTT</sequence>
<dbReference type="Pfam" id="PF14234">
    <property type="entry name" value="DUF4336"/>
    <property type="match status" value="1"/>
</dbReference>
<organism evidence="1 2">
    <name type="scientific">Emergomyces pasteurianus Ep9510</name>
    <dbReference type="NCBI Taxonomy" id="1447872"/>
    <lineage>
        <taxon>Eukaryota</taxon>
        <taxon>Fungi</taxon>
        <taxon>Dikarya</taxon>
        <taxon>Ascomycota</taxon>
        <taxon>Pezizomycotina</taxon>
        <taxon>Eurotiomycetes</taxon>
        <taxon>Eurotiomycetidae</taxon>
        <taxon>Onygenales</taxon>
        <taxon>Ajellomycetaceae</taxon>
        <taxon>Emergomyces</taxon>
    </lineage>
</organism>
<dbReference type="Proteomes" id="UP000182235">
    <property type="component" value="Unassembled WGS sequence"/>
</dbReference>